<feature type="binding site" evidence="8">
    <location>
        <position position="238"/>
    </location>
    <ligand>
        <name>NADP(+)</name>
        <dbReference type="ChEBI" id="CHEBI:58349"/>
    </ligand>
</feature>
<evidence type="ECO:0000256" key="4">
    <source>
        <dbReference type="ARBA" id="ARBA00022857"/>
    </source>
</evidence>
<feature type="binding site" evidence="8">
    <location>
        <begin position="22"/>
        <end position="24"/>
    </location>
    <ligand>
        <name>shikimate</name>
        <dbReference type="ChEBI" id="CHEBI:36208"/>
    </ligand>
</feature>
<protein>
    <recommendedName>
        <fullName evidence="2 8">Shikimate dehydrogenase (NADP(+))</fullName>
        <shortName evidence="8">SDH</shortName>
        <ecNumber evidence="2 8">1.1.1.25</ecNumber>
    </recommendedName>
</protein>
<dbReference type="OrthoDB" id="9792692at2"/>
<evidence type="ECO:0000259" key="10">
    <source>
        <dbReference type="Pfam" id="PF08501"/>
    </source>
</evidence>
<evidence type="ECO:0000256" key="7">
    <source>
        <dbReference type="ARBA" id="ARBA00049442"/>
    </source>
</evidence>
<dbReference type="GO" id="GO:0050661">
    <property type="term" value="F:NADP binding"/>
    <property type="evidence" value="ECO:0007669"/>
    <property type="project" value="InterPro"/>
</dbReference>
<dbReference type="PANTHER" id="PTHR21089">
    <property type="entry name" value="SHIKIMATE DEHYDROGENASE"/>
    <property type="match status" value="1"/>
</dbReference>
<dbReference type="AlphaFoldDB" id="A0A4P8L579"/>
<organism evidence="12 13">
    <name type="scientific">Desulfoglaeba alkanexedens ALDC</name>
    <dbReference type="NCBI Taxonomy" id="980445"/>
    <lineage>
        <taxon>Bacteria</taxon>
        <taxon>Pseudomonadati</taxon>
        <taxon>Thermodesulfobacteriota</taxon>
        <taxon>Syntrophobacteria</taxon>
        <taxon>Syntrophobacterales</taxon>
        <taxon>Syntrophobacteraceae</taxon>
        <taxon>Desulfoglaeba</taxon>
    </lineage>
</organism>
<comment type="catalytic activity">
    <reaction evidence="7 8">
        <text>shikimate + NADP(+) = 3-dehydroshikimate + NADPH + H(+)</text>
        <dbReference type="Rhea" id="RHEA:17737"/>
        <dbReference type="ChEBI" id="CHEBI:15378"/>
        <dbReference type="ChEBI" id="CHEBI:16630"/>
        <dbReference type="ChEBI" id="CHEBI:36208"/>
        <dbReference type="ChEBI" id="CHEBI:57783"/>
        <dbReference type="ChEBI" id="CHEBI:58349"/>
        <dbReference type="EC" id="1.1.1.25"/>
    </reaction>
</comment>
<dbReference type="EC" id="1.1.1.25" evidence="2 8"/>
<dbReference type="NCBIfam" id="TIGR00507">
    <property type="entry name" value="aroE"/>
    <property type="match status" value="1"/>
</dbReference>
<dbReference type="GO" id="GO:0008652">
    <property type="term" value="P:amino acid biosynthetic process"/>
    <property type="evidence" value="ECO:0007669"/>
    <property type="project" value="UniProtKB-KW"/>
</dbReference>
<comment type="subunit">
    <text evidence="8">Homodimer.</text>
</comment>
<dbReference type="EMBL" id="CP040098">
    <property type="protein sequence ID" value="QCQ23186.1"/>
    <property type="molecule type" value="Genomic_DNA"/>
</dbReference>
<feature type="domain" description="SDH C-terminal" evidence="11">
    <location>
        <begin position="238"/>
        <end position="268"/>
    </location>
</feature>
<gene>
    <name evidence="8 12" type="primary">aroE</name>
    <name evidence="12" type="ORF">FDQ92_14005</name>
</gene>
<dbReference type="InterPro" id="IPR036291">
    <property type="entry name" value="NAD(P)-bd_dom_sf"/>
</dbReference>
<dbReference type="GO" id="GO:0009423">
    <property type="term" value="P:chorismate biosynthetic process"/>
    <property type="evidence" value="ECO:0007669"/>
    <property type="project" value="UniProtKB-UniRule"/>
</dbReference>
<dbReference type="InterPro" id="IPR011342">
    <property type="entry name" value="Shikimate_DH"/>
</dbReference>
<dbReference type="InterPro" id="IPR022893">
    <property type="entry name" value="Shikimate_DH_fam"/>
</dbReference>
<evidence type="ECO:0000313" key="12">
    <source>
        <dbReference type="EMBL" id="QCQ23186.1"/>
    </source>
</evidence>
<evidence type="ECO:0000313" key="13">
    <source>
        <dbReference type="Proteomes" id="UP000298602"/>
    </source>
</evidence>
<dbReference type="KEGG" id="dax:FDQ92_14005"/>
<evidence type="ECO:0000256" key="6">
    <source>
        <dbReference type="ARBA" id="ARBA00023141"/>
    </source>
</evidence>
<dbReference type="Gene3D" id="3.40.50.10860">
    <property type="entry name" value="Leucine Dehydrogenase, chain A, domain 1"/>
    <property type="match status" value="1"/>
</dbReference>
<feature type="domain" description="Quinate/shikimate 5-dehydrogenase/glutamyl-tRNA reductase" evidence="9">
    <location>
        <begin position="116"/>
        <end position="189"/>
    </location>
</feature>
<dbReference type="HAMAP" id="MF_00222">
    <property type="entry name" value="Shikimate_DH_AroE"/>
    <property type="match status" value="1"/>
</dbReference>
<dbReference type="Proteomes" id="UP000298602">
    <property type="component" value="Chromosome"/>
</dbReference>
<dbReference type="InterPro" id="IPR046346">
    <property type="entry name" value="Aminoacid_DH-like_N_sf"/>
</dbReference>
<keyword evidence="4 8" id="KW-0521">NADP</keyword>
<keyword evidence="6 8" id="KW-0057">Aromatic amino acid biosynthesis</keyword>
<evidence type="ECO:0000259" key="11">
    <source>
        <dbReference type="Pfam" id="PF18317"/>
    </source>
</evidence>
<dbReference type="GO" id="GO:0019632">
    <property type="term" value="P:shikimate metabolic process"/>
    <property type="evidence" value="ECO:0007669"/>
    <property type="project" value="InterPro"/>
</dbReference>
<evidence type="ECO:0000256" key="5">
    <source>
        <dbReference type="ARBA" id="ARBA00023002"/>
    </source>
</evidence>
<keyword evidence="13" id="KW-1185">Reference proteome</keyword>
<feature type="binding site" evidence="8">
    <location>
        <position position="83"/>
    </location>
    <ligand>
        <name>NADP(+)</name>
        <dbReference type="ChEBI" id="CHEBI:58349"/>
    </ligand>
</feature>
<feature type="domain" description="Shikimate dehydrogenase substrate binding N-terminal" evidence="10">
    <location>
        <begin position="14"/>
        <end position="94"/>
    </location>
</feature>
<keyword evidence="5 8" id="KW-0560">Oxidoreductase</keyword>
<feature type="active site" description="Proton acceptor" evidence="8">
    <location>
        <position position="71"/>
    </location>
</feature>
<comment type="pathway">
    <text evidence="1 8">Metabolic intermediate biosynthesis; chorismate biosynthesis; chorismate from D-erythrose 4-phosphate and phosphoenolpyruvate: step 4/7.</text>
</comment>
<dbReference type="GO" id="GO:0004764">
    <property type="term" value="F:shikimate 3-dehydrogenase (NADP+) activity"/>
    <property type="evidence" value="ECO:0007669"/>
    <property type="project" value="UniProtKB-UniRule"/>
</dbReference>
<dbReference type="Pfam" id="PF18317">
    <property type="entry name" value="SDH_C"/>
    <property type="match status" value="1"/>
</dbReference>
<dbReference type="InterPro" id="IPR013708">
    <property type="entry name" value="Shikimate_DH-bd_N"/>
</dbReference>
<dbReference type="CDD" id="cd01065">
    <property type="entry name" value="NAD_bind_Shikimate_DH"/>
    <property type="match status" value="1"/>
</dbReference>
<evidence type="ECO:0000259" key="9">
    <source>
        <dbReference type="Pfam" id="PF01488"/>
    </source>
</evidence>
<dbReference type="SUPFAM" id="SSF51735">
    <property type="entry name" value="NAD(P)-binding Rossmann-fold domains"/>
    <property type="match status" value="1"/>
</dbReference>
<dbReference type="RefSeq" id="WP_137425466.1">
    <property type="nucleotide sequence ID" value="NZ_CP040098.1"/>
</dbReference>
<evidence type="ECO:0000256" key="2">
    <source>
        <dbReference type="ARBA" id="ARBA00012962"/>
    </source>
</evidence>
<feature type="binding site" evidence="8">
    <location>
        <position position="107"/>
    </location>
    <ligand>
        <name>shikimate</name>
        <dbReference type="ChEBI" id="CHEBI:36208"/>
    </ligand>
</feature>
<name>A0A4P8L579_9BACT</name>
<feature type="binding site" evidence="8">
    <location>
        <position position="245"/>
    </location>
    <ligand>
        <name>shikimate</name>
        <dbReference type="ChEBI" id="CHEBI:36208"/>
    </ligand>
</feature>
<evidence type="ECO:0000256" key="3">
    <source>
        <dbReference type="ARBA" id="ARBA00022605"/>
    </source>
</evidence>
<dbReference type="GO" id="GO:0009073">
    <property type="term" value="P:aromatic amino acid family biosynthetic process"/>
    <property type="evidence" value="ECO:0007669"/>
    <property type="project" value="UniProtKB-KW"/>
</dbReference>
<feature type="binding site" evidence="8">
    <location>
        <position position="217"/>
    </location>
    <ligand>
        <name>shikimate</name>
        <dbReference type="ChEBI" id="CHEBI:36208"/>
    </ligand>
</feature>
<proteinExistence type="inferred from homology"/>
<comment type="function">
    <text evidence="8">Involved in the biosynthesis of the chorismate, which leads to the biosynthesis of aromatic amino acids. Catalyzes the reversible NADPH linked reduction of 3-dehydroshikimate (DHSA) to yield shikimate (SA).</text>
</comment>
<dbReference type="InterPro" id="IPR006151">
    <property type="entry name" value="Shikm_DH/Glu-tRNA_Rdtase"/>
</dbReference>
<reference evidence="12 13" key="1">
    <citation type="submission" date="2019-05" db="EMBL/GenBank/DDBJ databases">
        <title>The Complete Genome Sequence of the n-alkane-degrading Desulfoglaeba alkanexedens ALDC reveals multiple alkylsuccinate synthase gene clusters.</title>
        <authorList>
            <person name="Callaghan A.V."/>
            <person name="Davidova I.A."/>
            <person name="Duncan K.E."/>
            <person name="Morris B."/>
            <person name="McInerney M.J."/>
        </authorList>
    </citation>
    <scope>NUCLEOTIDE SEQUENCE [LARGE SCALE GENOMIC DNA]</scope>
    <source>
        <strain evidence="12 13">ALDC</strain>
    </source>
</reference>
<evidence type="ECO:0000256" key="1">
    <source>
        <dbReference type="ARBA" id="ARBA00004871"/>
    </source>
</evidence>
<feature type="binding site" evidence="8">
    <location>
        <position position="215"/>
    </location>
    <ligand>
        <name>NADP(+)</name>
        <dbReference type="ChEBI" id="CHEBI:58349"/>
    </ligand>
</feature>
<dbReference type="Pfam" id="PF08501">
    <property type="entry name" value="Shikimate_dh_N"/>
    <property type="match status" value="1"/>
</dbReference>
<keyword evidence="3 8" id="KW-0028">Amino-acid biosynthesis</keyword>
<comment type="caution">
    <text evidence="8">Lacks conserved residue(s) required for the propagation of feature annotation.</text>
</comment>
<accession>A0A4P8L579</accession>
<dbReference type="PANTHER" id="PTHR21089:SF1">
    <property type="entry name" value="BIFUNCTIONAL 3-DEHYDROQUINATE DEHYDRATASE_SHIKIMATE DEHYDROGENASE, CHLOROPLASTIC"/>
    <property type="match status" value="1"/>
</dbReference>
<feature type="binding site" evidence="8">
    <location>
        <begin position="130"/>
        <end position="134"/>
    </location>
    <ligand>
        <name>NADP(+)</name>
        <dbReference type="ChEBI" id="CHEBI:58349"/>
    </ligand>
</feature>
<feature type="binding site" evidence="8">
    <location>
        <position position="67"/>
    </location>
    <ligand>
        <name>shikimate</name>
        <dbReference type="ChEBI" id="CHEBI:36208"/>
    </ligand>
</feature>
<sequence>MDAVRPVHEQLYAVIGHPVGHSLSPAMMRAAFAHLGYPAVYLALDVASASEGLDLLYRVGFQGLSVTIPHKEAALGRCVSVDEGARAVGAVNTVRRTASGWEGRNTDWLGAVRALQRKGPFKGRTALVIGAGGAARGVVYGLMQGGAAVAVTNRSPERGQALARGFHCDFAAFEDLGTRSFDLVVQTTSVGMTGQPDALPLPPGFFRAGMTVMDIVYRPLWTRFLKEARDAGCETVTGLDMLLYQGMAQLEWWTGLKAPEEVMRRALEAALEPGEDPAGR</sequence>
<feature type="binding site" evidence="8">
    <location>
        <position position="92"/>
    </location>
    <ligand>
        <name>shikimate</name>
        <dbReference type="ChEBI" id="CHEBI:36208"/>
    </ligand>
</feature>
<comment type="similarity">
    <text evidence="8">Belongs to the shikimate dehydrogenase family.</text>
</comment>
<dbReference type="UniPathway" id="UPA00053">
    <property type="reaction ID" value="UER00087"/>
</dbReference>
<dbReference type="Pfam" id="PF01488">
    <property type="entry name" value="Shikimate_DH"/>
    <property type="match status" value="1"/>
</dbReference>
<evidence type="ECO:0000256" key="8">
    <source>
        <dbReference type="HAMAP-Rule" id="MF_00222"/>
    </source>
</evidence>
<dbReference type="Gene3D" id="3.40.50.720">
    <property type="entry name" value="NAD(P)-binding Rossmann-like Domain"/>
    <property type="match status" value="1"/>
</dbReference>
<dbReference type="SUPFAM" id="SSF53223">
    <property type="entry name" value="Aminoacid dehydrogenase-like, N-terminal domain"/>
    <property type="match status" value="1"/>
</dbReference>
<reference evidence="12 13" key="2">
    <citation type="submission" date="2019-05" db="EMBL/GenBank/DDBJ databases">
        <authorList>
            <person name="Suflita J.M."/>
            <person name="Marks C.R."/>
        </authorList>
    </citation>
    <scope>NUCLEOTIDE SEQUENCE [LARGE SCALE GENOMIC DNA]</scope>
    <source>
        <strain evidence="12 13">ALDC</strain>
    </source>
</reference>
<dbReference type="InterPro" id="IPR041121">
    <property type="entry name" value="SDH_C"/>
</dbReference>